<dbReference type="GO" id="GO:0016787">
    <property type="term" value="F:hydrolase activity"/>
    <property type="evidence" value="ECO:0007669"/>
    <property type="project" value="UniProtKB-KW"/>
</dbReference>
<dbReference type="PANTHER" id="PTHR33397:SF3">
    <property type="entry name" value="MRNA NUCLEASE HEPT"/>
    <property type="match status" value="1"/>
</dbReference>
<reference evidence="5 6" key="1">
    <citation type="journal article" date="2016" name="Nat. Commun.">
        <title>Thousands of microbial genomes shed light on interconnected biogeochemical processes in an aquifer system.</title>
        <authorList>
            <person name="Anantharaman K."/>
            <person name="Brown C.T."/>
            <person name="Hug L.A."/>
            <person name="Sharon I."/>
            <person name="Castelle C.J."/>
            <person name="Probst A.J."/>
            <person name="Thomas B.C."/>
            <person name="Singh A."/>
            <person name="Wilkins M.J."/>
            <person name="Karaoz U."/>
            <person name="Brodie E.L."/>
            <person name="Williams K.H."/>
            <person name="Hubbard S.S."/>
            <person name="Banfield J.F."/>
        </authorList>
    </citation>
    <scope>NUCLEOTIDE SEQUENCE [LARGE SCALE GENOMIC DNA]</scope>
</reference>
<dbReference type="InterPro" id="IPR008201">
    <property type="entry name" value="HepT-like"/>
</dbReference>
<comment type="similarity">
    <text evidence="4">Belongs to the HepT RNase toxin family.</text>
</comment>
<gene>
    <name evidence="5" type="ORF">A2319_00045</name>
</gene>
<sequence length="151" mass="17384">MILPLEREALLPRIDGIRKNIAKLDELGKLPLAQFSIGDPFDLTQHHLRLALEGVFHIGTHILSRLPGGRTVEYGEIAKKLGDFKIVERDFADQHLLPMAKMRNLLVHQYAQIDPERLYKIIHENIRDIEHFLQAVKVVIEQPEKFGLTLQ</sequence>
<evidence type="ECO:0000256" key="4">
    <source>
        <dbReference type="ARBA" id="ARBA00024207"/>
    </source>
</evidence>
<evidence type="ECO:0000313" key="5">
    <source>
        <dbReference type="EMBL" id="OGY86921.1"/>
    </source>
</evidence>
<protein>
    <recommendedName>
        <fullName evidence="7">DUF86 domain-containing protein</fullName>
    </recommendedName>
</protein>
<evidence type="ECO:0000256" key="3">
    <source>
        <dbReference type="ARBA" id="ARBA00022801"/>
    </source>
</evidence>
<evidence type="ECO:0000256" key="2">
    <source>
        <dbReference type="ARBA" id="ARBA00022722"/>
    </source>
</evidence>
<keyword evidence="3" id="KW-0378">Hydrolase</keyword>
<keyword evidence="1" id="KW-1277">Toxin-antitoxin system</keyword>
<dbReference type="AlphaFoldDB" id="A0A1G2BCQ1"/>
<name>A0A1G2BCQ1_9BACT</name>
<dbReference type="GO" id="GO:0004540">
    <property type="term" value="F:RNA nuclease activity"/>
    <property type="evidence" value="ECO:0007669"/>
    <property type="project" value="InterPro"/>
</dbReference>
<dbReference type="InterPro" id="IPR037038">
    <property type="entry name" value="HepT-like_sf"/>
</dbReference>
<dbReference type="NCBIfam" id="NF047751">
    <property type="entry name" value="HepT_toxin"/>
    <property type="match status" value="1"/>
</dbReference>
<proteinExistence type="inferred from homology"/>
<comment type="caution">
    <text evidence="5">The sequence shown here is derived from an EMBL/GenBank/DDBJ whole genome shotgun (WGS) entry which is preliminary data.</text>
</comment>
<keyword evidence="2" id="KW-0540">Nuclease</keyword>
<dbReference type="EMBL" id="MHKI01000014">
    <property type="protein sequence ID" value="OGY86921.1"/>
    <property type="molecule type" value="Genomic_DNA"/>
</dbReference>
<dbReference type="GO" id="GO:0110001">
    <property type="term" value="C:toxin-antitoxin complex"/>
    <property type="evidence" value="ECO:0007669"/>
    <property type="project" value="InterPro"/>
</dbReference>
<evidence type="ECO:0000313" key="6">
    <source>
        <dbReference type="Proteomes" id="UP000176420"/>
    </source>
</evidence>
<evidence type="ECO:0000256" key="1">
    <source>
        <dbReference type="ARBA" id="ARBA00022649"/>
    </source>
</evidence>
<dbReference type="InterPro" id="IPR052379">
    <property type="entry name" value="Type_VII_TA_RNase"/>
</dbReference>
<dbReference type="Proteomes" id="UP000176420">
    <property type="component" value="Unassembled WGS sequence"/>
</dbReference>
<evidence type="ECO:0008006" key="7">
    <source>
        <dbReference type="Google" id="ProtNLM"/>
    </source>
</evidence>
<dbReference type="PANTHER" id="PTHR33397">
    <property type="entry name" value="UPF0331 PROTEIN YUTE"/>
    <property type="match status" value="1"/>
</dbReference>
<organism evidence="5 6">
    <name type="scientific">Candidatus Kerfeldbacteria bacterium RIFOXYB2_FULL_38_14</name>
    <dbReference type="NCBI Taxonomy" id="1798547"/>
    <lineage>
        <taxon>Bacteria</taxon>
        <taxon>Candidatus Kerfeldiibacteriota</taxon>
    </lineage>
</organism>
<accession>A0A1G2BCQ1</accession>
<dbReference type="Pfam" id="PF01934">
    <property type="entry name" value="HepT-like"/>
    <property type="match status" value="1"/>
</dbReference>
<dbReference type="Gene3D" id="1.20.120.580">
    <property type="entry name" value="bsu32300-like"/>
    <property type="match status" value="1"/>
</dbReference>